<name>A0ABD1YZG5_9MARC</name>
<comment type="caution">
    <text evidence="10">The sequence shown here is derived from an EMBL/GenBank/DDBJ whole genome shotgun (WGS) entry which is preliminary data.</text>
</comment>
<protein>
    <recommendedName>
        <fullName evidence="12">Aluminum-activated malate transporter</fullName>
    </recommendedName>
</protein>
<dbReference type="EMBL" id="JBHFFA010000003">
    <property type="protein sequence ID" value="KAL2635991.1"/>
    <property type="molecule type" value="Genomic_DNA"/>
</dbReference>
<evidence type="ECO:0000256" key="1">
    <source>
        <dbReference type="ARBA" id="ARBA00004141"/>
    </source>
</evidence>
<feature type="transmembrane region" description="Helical" evidence="9">
    <location>
        <begin position="260"/>
        <end position="281"/>
    </location>
</feature>
<dbReference type="InterPro" id="IPR020966">
    <property type="entry name" value="ALMT"/>
</dbReference>
<dbReference type="AlphaFoldDB" id="A0ABD1YZG5"/>
<reference evidence="10 11" key="1">
    <citation type="submission" date="2024-09" db="EMBL/GenBank/DDBJ databases">
        <title>Chromosome-scale assembly of Riccia fluitans.</title>
        <authorList>
            <person name="Paukszto L."/>
            <person name="Sawicki J."/>
            <person name="Karawczyk K."/>
            <person name="Piernik-Szablinska J."/>
            <person name="Szczecinska M."/>
            <person name="Mazdziarz M."/>
        </authorList>
    </citation>
    <scope>NUCLEOTIDE SEQUENCE [LARGE SCALE GENOMIC DNA]</scope>
    <source>
        <strain evidence="10">Rf_01</strain>
        <tissue evidence="10">Aerial parts of the thallus</tissue>
    </source>
</reference>
<evidence type="ECO:0000256" key="9">
    <source>
        <dbReference type="SAM" id="Phobius"/>
    </source>
</evidence>
<keyword evidence="11" id="KW-1185">Reference proteome</keyword>
<evidence type="ECO:0000313" key="10">
    <source>
        <dbReference type="EMBL" id="KAL2635991.1"/>
    </source>
</evidence>
<evidence type="ECO:0000313" key="11">
    <source>
        <dbReference type="Proteomes" id="UP001605036"/>
    </source>
</evidence>
<gene>
    <name evidence="10" type="ORF">R1flu_007470</name>
</gene>
<dbReference type="GO" id="GO:0034220">
    <property type="term" value="P:monoatomic ion transmembrane transport"/>
    <property type="evidence" value="ECO:0007669"/>
    <property type="project" value="UniProtKB-KW"/>
</dbReference>
<dbReference type="Pfam" id="PF11744">
    <property type="entry name" value="ALMT"/>
    <property type="match status" value="1"/>
</dbReference>
<evidence type="ECO:0000256" key="4">
    <source>
        <dbReference type="ARBA" id="ARBA00022692"/>
    </source>
</evidence>
<feature type="transmembrane region" description="Helical" evidence="9">
    <location>
        <begin position="234"/>
        <end position="254"/>
    </location>
</feature>
<keyword evidence="7 9" id="KW-0472">Membrane</keyword>
<comment type="subcellular location">
    <subcellularLocation>
        <location evidence="1">Membrane</location>
        <topology evidence="1">Multi-pass membrane protein</topology>
    </subcellularLocation>
</comment>
<keyword evidence="8" id="KW-0407">Ion channel</keyword>
<evidence type="ECO:0000256" key="3">
    <source>
        <dbReference type="ARBA" id="ARBA00022448"/>
    </source>
</evidence>
<feature type="transmembrane region" description="Helical" evidence="9">
    <location>
        <begin position="317"/>
        <end position="339"/>
    </location>
</feature>
<keyword evidence="3" id="KW-0813">Transport</keyword>
<keyword evidence="6" id="KW-0406">Ion transport</keyword>
<dbReference type="PANTHER" id="PTHR31086">
    <property type="entry name" value="ALUMINUM-ACTIVATED MALATE TRANSPORTER 10"/>
    <property type="match status" value="1"/>
</dbReference>
<dbReference type="GO" id="GO:0016020">
    <property type="term" value="C:membrane"/>
    <property type="evidence" value="ECO:0007669"/>
    <property type="project" value="UniProtKB-SubCell"/>
</dbReference>
<comment type="similarity">
    <text evidence="2">Belongs to the aromatic acid exporter (TC 2.A.85) family.</text>
</comment>
<evidence type="ECO:0000256" key="2">
    <source>
        <dbReference type="ARBA" id="ARBA00007079"/>
    </source>
</evidence>
<evidence type="ECO:0000256" key="7">
    <source>
        <dbReference type="ARBA" id="ARBA00023136"/>
    </source>
</evidence>
<keyword evidence="5 9" id="KW-1133">Transmembrane helix</keyword>
<feature type="transmembrane region" description="Helical" evidence="9">
    <location>
        <begin position="293"/>
        <end position="311"/>
    </location>
</feature>
<evidence type="ECO:0008006" key="12">
    <source>
        <dbReference type="Google" id="ProtNLM"/>
    </source>
</evidence>
<evidence type="ECO:0000256" key="6">
    <source>
        <dbReference type="ARBA" id="ARBA00023065"/>
    </source>
</evidence>
<evidence type="ECO:0000256" key="8">
    <source>
        <dbReference type="ARBA" id="ARBA00023303"/>
    </source>
</evidence>
<proteinExistence type="inferred from homology"/>
<sequence>MQIPGMTNYLDEFHPQSTPRGEFQEKIEVPDDFYVPLSLSNEFHTQSSIRQDKREFSTPTPSCRSDFVGSKALSISIPPTEYEIWAREGMNTAPSSSRSPLSWPSVQSYFQANGEASRSHSVQGEADQDLISEADGSGASKRFSRQLSFGGIARSSSFYAPKKTTSQRFKDYMLYEKGILESLLPLKAAVAATLASVISFAAFLPEMLSYYGTTAVVAVGMTLEPTVGQTLQKGYNLALGSALAACCAFLVFIIEPHTGTYRVPFLIFCAFLGGCLPRMYNLPAVIKSRWGQVVSYYISVFHGLVLWNPLAKKQTSQFLFICLAYCIGFMFAFIMGLCIKPDYAGDELLSLLVRNFHTAGTVLERIVYDYKEGLIREKIQDLLHHVKEDRIYTELQFIMNSIPEADKLVIAVQWEPVHGKFNSGYPWNQYPKLLEVLLHIMYDLMALDSCLRGEIQAPRKVRQLVADDMEEVAREFAELFHKLAEGLEQHKKLDYQTHVTRAKVATRILRAKLSKFSQLVIAQDSAPALCSRSTSPLDSAVGEVIMGTDRDVVLAALSHELGASASPTTPPASPQRNERVMNDQDFEGVSHATLHQENEATNDWRAEEQRKHLLAQTQWDSVVGHWEETSKRISSLSFIKFASILIELMAKVKTVVAMVDDFASKAGFTEDTDSSKGLTT</sequence>
<keyword evidence="4 9" id="KW-0812">Transmembrane</keyword>
<dbReference type="Proteomes" id="UP001605036">
    <property type="component" value="Unassembled WGS sequence"/>
</dbReference>
<accession>A0ABD1YZG5</accession>
<evidence type="ECO:0000256" key="5">
    <source>
        <dbReference type="ARBA" id="ARBA00022989"/>
    </source>
</evidence>
<organism evidence="10 11">
    <name type="scientific">Riccia fluitans</name>
    <dbReference type="NCBI Taxonomy" id="41844"/>
    <lineage>
        <taxon>Eukaryota</taxon>
        <taxon>Viridiplantae</taxon>
        <taxon>Streptophyta</taxon>
        <taxon>Embryophyta</taxon>
        <taxon>Marchantiophyta</taxon>
        <taxon>Marchantiopsida</taxon>
        <taxon>Marchantiidae</taxon>
        <taxon>Marchantiales</taxon>
        <taxon>Ricciaceae</taxon>
        <taxon>Riccia</taxon>
    </lineage>
</organism>